<keyword evidence="3" id="KW-1185">Reference proteome</keyword>
<gene>
    <name evidence="2" type="ORF">NPIL_440611</name>
</gene>
<name>A0A8X6R0X2_NEPPI</name>
<dbReference type="Proteomes" id="UP000887013">
    <property type="component" value="Unassembled WGS sequence"/>
</dbReference>
<evidence type="ECO:0000256" key="1">
    <source>
        <dbReference type="SAM" id="MobiDB-lite"/>
    </source>
</evidence>
<evidence type="ECO:0000313" key="2">
    <source>
        <dbReference type="EMBL" id="GFU41061.1"/>
    </source>
</evidence>
<organism evidence="2 3">
    <name type="scientific">Nephila pilipes</name>
    <name type="common">Giant wood spider</name>
    <name type="synonym">Nephila maculata</name>
    <dbReference type="NCBI Taxonomy" id="299642"/>
    <lineage>
        <taxon>Eukaryota</taxon>
        <taxon>Metazoa</taxon>
        <taxon>Ecdysozoa</taxon>
        <taxon>Arthropoda</taxon>
        <taxon>Chelicerata</taxon>
        <taxon>Arachnida</taxon>
        <taxon>Araneae</taxon>
        <taxon>Araneomorphae</taxon>
        <taxon>Entelegynae</taxon>
        <taxon>Araneoidea</taxon>
        <taxon>Nephilidae</taxon>
        <taxon>Nephila</taxon>
    </lineage>
</organism>
<sequence>MLRTGDLTTEESMSLFEFLTADCSNTPVESPSDEDMSIDDPPVASSSGFKNAGNVDSCSDEDLEEQSVSRIWKKRNATIIIPTFSLNSEFIESFLSF</sequence>
<comment type="caution">
    <text evidence="2">The sequence shown here is derived from an EMBL/GenBank/DDBJ whole genome shotgun (WGS) entry which is preliminary data.</text>
</comment>
<reference evidence="2" key="1">
    <citation type="submission" date="2020-08" db="EMBL/GenBank/DDBJ databases">
        <title>Multicomponent nature underlies the extraordinary mechanical properties of spider dragline silk.</title>
        <authorList>
            <person name="Kono N."/>
            <person name="Nakamura H."/>
            <person name="Mori M."/>
            <person name="Yoshida Y."/>
            <person name="Ohtoshi R."/>
            <person name="Malay A.D."/>
            <person name="Moran D.A.P."/>
            <person name="Tomita M."/>
            <person name="Numata K."/>
            <person name="Arakawa K."/>
        </authorList>
    </citation>
    <scope>NUCLEOTIDE SEQUENCE</scope>
</reference>
<dbReference type="EMBL" id="BMAW01131842">
    <property type="protein sequence ID" value="GFU41061.1"/>
    <property type="molecule type" value="Genomic_DNA"/>
</dbReference>
<evidence type="ECO:0000313" key="3">
    <source>
        <dbReference type="Proteomes" id="UP000887013"/>
    </source>
</evidence>
<protein>
    <submittedName>
        <fullName evidence="2">Uncharacterized protein</fullName>
    </submittedName>
</protein>
<dbReference type="AlphaFoldDB" id="A0A8X6R0X2"/>
<accession>A0A8X6R0X2</accession>
<feature type="region of interest" description="Disordered" evidence="1">
    <location>
        <begin position="24"/>
        <end position="60"/>
    </location>
</feature>
<proteinExistence type="predicted"/>
<feature type="compositionally biased region" description="Polar residues" evidence="1">
    <location>
        <begin position="44"/>
        <end position="57"/>
    </location>
</feature>